<feature type="coiled-coil region" evidence="1">
    <location>
        <begin position="174"/>
        <end position="208"/>
    </location>
</feature>
<dbReference type="InterPro" id="IPR009394">
    <property type="entry name" value="MmcB-like"/>
</dbReference>
<organism evidence="2 3">
    <name type="scientific">Tumebacillus algifaecis</name>
    <dbReference type="NCBI Taxonomy" id="1214604"/>
    <lineage>
        <taxon>Bacteria</taxon>
        <taxon>Bacillati</taxon>
        <taxon>Bacillota</taxon>
        <taxon>Bacilli</taxon>
        <taxon>Bacillales</taxon>
        <taxon>Alicyclobacillaceae</taxon>
        <taxon>Tumebacillus</taxon>
    </lineage>
</organism>
<dbReference type="AlphaFoldDB" id="A0A223D5F9"/>
<keyword evidence="1" id="KW-0175">Coiled coil</keyword>
<dbReference type="EMBL" id="CP022657">
    <property type="protein sequence ID" value="ASS76839.1"/>
    <property type="molecule type" value="Genomic_DNA"/>
</dbReference>
<dbReference type="OrthoDB" id="2828561at2"/>
<gene>
    <name evidence="2" type="ORF">CIG75_19090</name>
</gene>
<dbReference type="Pfam" id="PF06319">
    <property type="entry name" value="MmcB-like"/>
    <property type="match status" value="1"/>
</dbReference>
<proteinExistence type="predicted"/>
<evidence type="ECO:0008006" key="4">
    <source>
        <dbReference type="Google" id="ProtNLM"/>
    </source>
</evidence>
<evidence type="ECO:0000313" key="2">
    <source>
        <dbReference type="EMBL" id="ASS76839.1"/>
    </source>
</evidence>
<name>A0A223D5F9_9BACL</name>
<evidence type="ECO:0000313" key="3">
    <source>
        <dbReference type="Proteomes" id="UP000214688"/>
    </source>
</evidence>
<dbReference type="RefSeq" id="WP_094238066.1">
    <property type="nucleotide sequence ID" value="NZ_CP022657.1"/>
</dbReference>
<reference evidence="2 3" key="1">
    <citation type="journal article" date="2015" name="Int. J. Syst. Evol. Microbiol.">
        <title>Tumebacillus algifaecis sp. nov., isolated from decomposing algal scum.</title>
        <authorList>
            <person name="Wu Y.F."/>
            <person name="Zhang B."/>
            <person name="Xing P."/>
            <person name="Wu Q.L."/>
            <person name="Liu S.J."/>
        </authorList>
    </citation>
    <scope>NUCLEOTIDE SEQUENCE [LARGE SCALE GENOMIC DNA]</scope>
    <source>
        <strain evidence="2 3">THMBR28</strain>
    </source>
</reference>
<keyword evidence="3" id="KW-1185">Reference proteome</keyword>
<accession>A0A223D5F9</accession>
<protein>
    <recommendedName>
        <fullName evidence="4">DNA repair protein MmcB-related protein</fullName>
    </recommendedName>
</protein>
<evidence type="ECO:0000256" key="1">
    <source>
        <dbReference type="SAM" id="Coils"/>
    </source>
</evidence>
<dbReference type="Proteomes" id="UP000214688">
    <property type="component" value="Chromosome"/>
</dbReference>
<dbReference type="KEGG" id="tab:CIG75_19090"/>
<sequence>MSEKVRADQITHALQQRHREDLFITECKTGPTQITRDEKLLKFDALAIKKSWTQPCITGYEVKVDRQDFLRDEKWPGYMKHCHRFSFVCPHGLIQPEELPDDVGLIYYKPEKGTLYTKRKALYRNIVMSSDMLYYILLSRTESDRHPFFSTQREMLEAFVLDKAERRELSRHVNSKMKDELLELRSNLDTSSRKIERDRERLEILERTNDIILDIAGFSMYRQDSEEKLKEALAAGMSDGLKQKLIRLINGAKDIEKILGSGV</sequence>